<dbReference type="Gene3D" id="3.40.50.10310">
    <property type="entry name" value="Creatininase"/>
    <property type="match status" value="1"/>
</dbReference>
<dbReference type="GO" id="GO:0016811">
    <property type="term" value="F:hydrolase activity, acting on carbon-nitrogen (but not peptide) bonds, in linear amides"/>
    <property type="evidence" value="ECO:0007669"/>
    <property type="project" value="TreeGrafter"/>
</dbReference>
<dbReference type="SUPFAM" id="SSF102215">
    <property type="entry name" value="Creatininase"/>
    <property type="match status" value="1"/>
</dbReference>
<accession>A0A212Q0L0</accession>
<evidence type="ECO:0000256" key="4">
    <source>
        <dbReference type="ARBA" id="ARBA00022833"/>
    </source>
</evidence>
<dbReference type="InterPro" id="IPR003785">
    <property type="entry name" value="Creatininase/forma_Hydrolase"/>
</dbReference>
<evidence type="ECO:0000256" key="3">
    <source>
        <dbReference type="ARBA" id="ARBA00022801"/>
    </source>
</evidence>
<dbReference type="AlphaFoldDB" id="A0A212Q0L0"/>
<dbReference type="Proteomes" id="UP000197025">
    <property type="component" value="Unassembled WGS sequence"/>
</dbReference>
<organism evidence="6 7">
    <name type="scientific">Thermoflexus hugenholtzii JAD2</name>
    <dbReference type="NCBI Taxonomy" id="877466"/>
    <lineage>
        <taxon>Bacteria</taxon>
        <taxon>Bacillati</taxon>
        <taxon>Chloroflexota</taxon>
        <taxon>Thermoflexia</taxon>
        <taxon>Thermoflexales</taxon>
        <taxon>Thermoflexaceae</taxon>
        <taxon>Thermoflexus</taxon>
    </lineage>
</organism>
<sequence>MGKWQIPPEGGHMDRPTGIYFQNMTGKQVMERLKQNDLIIIPVGATEAHGPHAPYGEDVFLVTRMAEQVALRTGCTVSQPLWFGSHPYHHMGMPGTIVVPEDVFVGMLTAIIAGFWNAGFRKQIILNGHGQEYVIPIAIHRFAKTYKVPAVIVNVNWYHAIPDHFKLKSEGGPYETHFIHGDEVETSWSLALFPEFIRMEDAVDTEPYSFLPTDSEHIDKAGNLLRKPIAWYAQVGLRPIEVKAYQPGVVGKATLASAEKAKPGVEQLLDYLEKLVRDILEAFPPGKLPPLEGVTEREREMLEPYLKMPFEPGWRSLYELHYPM</sequence>
<dbReference type="Pfam" id="PF02633">
    <property type="entry name" value="Creatininase"/>
    <property type="match status" value="1"/>
</dbReference>
<dbReference type="PANTHER" id="PTHR35005">
    <property type="entry name" value="3-DEHYDRO-SCYLLO-INOSOSE HYDROLASE"/>
    <property type="match status" value="1"/>
</dbReference>
<proteinExistence type="inferred from homology"/>
<keyword evidence="2" id="KW-0479">Metal-binding</keyword>
<evidence type="ECO:0000256" key="5">
    <source>
        <dbReference type="ARBA" id="ARBA00024029"/>
    </source>
</evidence>
<dbReference type="InterPro" id="IPR024087">
    <property type="entry name" value="Creatininase-like_sf"/>
</dbReference>
<dbReference type="EMBL" id="FYEK01000003">
    <property type="protein sequence ID" value="SNB52891.1"/>
    <property type="molecule type" value="Genomic_DNA"/>
</dbReference>
<dbReference type="InParanoid" id="A0A212Q0L0"/>
<keyword evidence="4" id="KW-0862">Zinc</keyword>
<evidence type="ECO:0000313" key="6">
    <source>
        <dbReference type="EMBL" id="SNB52891.1"/>
    </source>
</evidence>
<dbReference type="OrthoDB" id="9801445at2"/>
<name>A0A212Q0L0_9CHLR</name>
<comment type="cofactor">
    <cofactor evidence="1">
        <name>Zn(2+)</name>
        <dbReference type="ChEBI" id="CHEBI:29105"/>
    </cofactor>
</comment>
<dbReference type="InterPro" id="IPR049842">
    <property type="entry name" value="Diketo_inos_hlase_IolN"/>
</dbReference>
<dbReference type="RefSeq" id="WP_088570146.1">
    <property type="nucleotide sequence ID" value="NZ_FYEK01000003.1"/>
</dbReference>
<evidence type="ECO:0000256" key="2">
    <source>
        <dbReference type="ARBA" id="ARBA00022723"/>
    </source>
</evidence>
<protein>
    <submittedName>
        <fullName evidence="6">Creatinine amidohydrolase</fullName>
    </submittedName>
</protein>
<evidence type="ECO:0000313" key="7">
    <source>
        <dbReference type="Proteomes" id="UP000197025"/>
    </source>
</evidence>
<gene>
    <name evidence="6" type="ORF">SAMN02746019_00023810</name>
</gene>
<dbReference type="NCBIfam" id="NF041098">
    <property type="entry name" value="diketo_inos_hlase_IolN"/>
    <property type="match status" value="1"/>
</dbReference>
<comment type="similarity">
    <text evidence="5">Belongs to the creatininase superfamily.</text>
</comment>
<evidence type="ECO:0000256" key="1">
    <source>
        <dbReference type="ARBA" id="ARBA00001947"/>
    </source>
</evidence>
<keyword evidence="7" id="KW-1185">Reference proteome</keyword>
<dbReference type="GO" id="GO:0009231">
    <property type="term" value="P:riboflavin biosynthetic process"/>
    <property type="evidence" value="ECO:0007669"/>
    <property type="project" value="TreeGrafter"/>
</dbReference>
<dbReference type="PANTHER" id="PTHR35005:SF1">
    <property type="entry name" value="2-AMINO-5-FORMYLAMINO-6-RIBOSYLAMINOPYRIMIDIN-4(3H)-ONE 5'-MONOPHOSPHATE DEFORMYLASE"/>
    <property type="match status" value="1"/>
</dbReference>
<keyword evidence="3 6" id="KW-0378">Hydrolase</keyword>
<dbReference type="GO" id="GO:0046872">
    <property type="term" value="F:metal ion binding"/>
    <property type="evidence" value="ECO:0007669"/>
    <property type="project" value="UniProtKB-KW"/>
</dbReference>
<reference evidence="7" key="1">
    <citation type="submission" date="2017-06" db="EMBL/GenBank/DDBJ databases">
        <authorList>
            <person name="Varghese N."/>
            <person name="Submissions S."/>
        </authorList>
    </citation>
    <scope>NUCLEOTIDE SEQUENCE [LARGE SCALE GENOMIC DNA]</scope>
    <source>
        <strain evidence="7">JAD2</strain>
    </source>
</reference>